<dbReference type="SUPFAM" id="SSF53056">
    <property type="entry name" value="beta-carbonic anhydrase, cab"/>
    <property type="match status" value="1"/>
</dbReference>
<dbReference type="GO" id="GO:0004089">
    <property type="term" value="F:carbonate dehydratase activity"/>
    <property type="evidence" value="ECO:0007669"/>
    <property type="project" value="UniProtKB-UniRule"/>
</dbReference>
<keyword evidence="3 7" id="KW-0479">Metal-binding</keyword>
<evidence type="ECO:0000313" key="9">
    <source>
        <dbReference type="EMBL" id="ELT97609.1"/>
    </source>
</evidence>
<reference evidence="10" key="3">
    <citation type="submission" date="2015-06" db="UniProtKB">
        <authorList>
            <consortium name="EnsemblMetazoa"/>
        </authorList>
    </citation>
    <scope>IDENTIFICATION</scope>
</reference>
<dbReference type="InterPro" id="IPR001765">
    <property type="entry name" value="Carbonic_anhydrase"/>
</dbReference>
<dbReference type="OMA" id="MPNVAAW"/>
<evidence type="ECO:0000256" key="4">
    <source>
        <dbReference type="ARBA" id="ARBA00022833"/>
    </source>
</evidence>
<dbReference type="EMBL" id="KB308513">
    <property type="protein sequence ID" value="ELT97609.1"/>
    <property type="molecule type" value="Genomic_DNA"/>
</dbReference>
<dbReference type="EC" id="4.2.1.1" evidence="2 8"/>
<evidence type="ECO:0000256" key="2">
    <source>
        <dbReference type="ARBA" id="ARBA00012925"/>
    </source>
</evidence>
<feature type="binding site" evidence="7">
    <location>
        <position position="42"/>
    </location>
    <ligand>
        <name>Zn(2+)</name>
        <dbReference type="ChEBI" id="CHEBI:29105"/>
    </ligand>
</feature>
<comment type="cofactor">
    <cofactor evidence="7">
        <name>Zn(2+)</name>
        <dbReference type="ChEBI" id="CHEBI:29105"/>
    </cofactor>
    <text evidence="7">Binds 1 zinc ion per subunit.</text>
</comment>
<evidence type="ECO:0000256" key="3">
    <source>
        <dbReference type="ARBA" id="ARBA00022723"/>
    </source>
</evidence>
<keyword evidence="11" id="KW-1185">Reference proteome</keyword>
<dbReference type="OrthoDB" id="10020193at2759"/>
<reference evidence="11" key="1">
    <citation type="submission" date="2012-12" db="EMBL/GenBank/DDBJ databases">
        <authorList>
            <person name="Hellsten U."/>
            <person name="Grimwood J."/>
            <person name="Chapman J.A."/>
            <person name="Shapiro H."/>
            <person name="Aerts A."/>
            <person name="Otillar R.P."/>
            <person name="Terry A.Y."/>
            <person name="Boore J.L."/>
            <person name="Simakov O."/>
            <person name="Marletaz F."/>
            <person name="Cho S.-J."/>
            <person name="Edsinger-Gonzales E."/>
            <person name="Havlak P."/>
            <person name="Kuo D.-H."/>
            <person name="Larsson T."/>
            <person name="Lv J."/>
            <person name="Arendt D."/>
            <person name="Savage R."/>
            <person name="Osoegawa K."/>
            <person name="de Jong P."/>
            <person name="Lindberg D.R."/>
            <person name="Seaver E.C."/>
            <person name="Weisblat D.A."/>
            <person name="Putnam N.H."/>
            <person name="Grigoriev I.V."/>
            <person name="Rokhsar D.S."/>
        </authorList>
    </citation>
    <scope>NUCLEOTIDE SEQUENCE</scope>
    <source>
        <strain evidence="11">I ESC-2004</strain>
    </source>
</reference>
<evidence type="ECO:0000256" key="5">
    <source>
        <dbReference type="ARBA" id="ARBA00023239"/>
    </source>
</evidence>
<dbReference type="Proteomes" id="UP000014760">
    <property type="component" value="Unassembled WGS sequence"/>
</dbReference>
<protein>
    <recommendedName>
        <fullName evidence="2 8">Carbonic anhydrase</fullName>
        <ecNumber evidence="2 8">4.2.1.1</ecNumber>
    </recommendedName>
    <alternativeName>
        <fullName evidence="8">Carbonate dehydratase</fullName>
    </alternativeName>
</protein>
<dbReference type="EnsemblMetazoa" id="CapteT157312">
    <property type="protein sequence ID" value="CapteP157312"/>
    <property type="gene ID" value="CapteG157312"/>
</dbReference>
<keyword evidence="4 7" id="KW-0862">Zinc</keyword>
<evidence type="ECO:0000313" key="11">
    <source>
        <dbReference type="Proteomes" id="UP000014760"/>
    </source>
</evidence>
<dbReference type="STRING" id="283909.R7TV57"/>
<proteinExistence type="inferred from homology"/>
<evidence type="ECO:0000256" key="8">
    <source>
        <dbReference type="RuleBase" id="RU003956"/>
    </source>
</evidence>
<evidence type="ECO:0000256" key="7">
    <source>
        <dbReference type="PIRSR" id="PIRSR601765-1"/>
    </source>
</evidence>
<dbReference type="AlphaFoldDB" id="R7TV57"/>
<sequence>MSGIGKLLRGCLEFNALKKPKLLEQFKAVKEHPAPKAVTFSCMDNRIIITKLLQCDVGDMYLVRNAGNLVPHCETLSYDAVSTEPGALELGCVMNEIPNVLVCGHSDCKAMNALYGMRDQTQIKEGTPLTLWLKKHGHSSVKRYNELLNSPDGIGPLEFKIPGKTLRAYIDPDKKLSEVDKLSQVNVLQQVENACSYDMLKDKLQSGQVNVTALWFNIQTADFFMFSKEKERFLEVNESTIDHLVSDAGGH</sequence>
<evidence type="ECO:0000313" key="10">
    <source>
        <dbReference type="EnsemblMetazoa" id="CapteP157312"/>
    </source>
</evidence>
<comment type="function">
    <text evidence="8">Reversible hydration of carbon dioxide.</text>
</comment>
<dbReference type="InterPro" id="IPR036874">
    <property type="entry name" value="Carbonic_anhydrase_sf"/>
</dbReference>
<reference evidence="9 11" key="2">
    <citation type="journal article" date="2013" name="Nature">
        <title>Insights into bilaterian evolution from three spiralian genomes.</title>
        <authorList>
            <person name="Simakov O."/>
            <person name="Marletaz F."/>
            <person name="Cho S.J."/>
            <person name="Edsinger-Gonzales E."/>
            <person name="Havlak P."/>
            <person name="Hellsten U."/>
            <person name="Kuo D.H."/>
            <person name="Larsson T."/>
            <person name="Lv J."/>
            <person name="Arendt D."/>
            <person name="Savage R."/>
            <person name="Osoegawa K."/>
            <person name="de Jong P."/>
            <person name="Grimwood J."/>
            <person name="Chapman J.A."/>
            <person name="Shapiro H."/>
            <person name="Aerts A."/>
            <person name="Otillar R.P."/>
            <person name="Terry A.Y."/>
            <person name="Boore J.L."/>
            <person name="Grigoriev I.V."/>
            <person name="Lindberg D.R."/>
            <person name="Seaver E.C."/>
            <person name="Weisblat D.A."/>
            <person name="Putnam N.H."/>
            <person name="Rokhsar D.S."/>
        </authorList>
    </citation>
    <scope>NUCLEOTIDE SEQUENCE</scope>
    <source>
        <strain evidence="9 11">I ESC-2004</strain>
    </source>
</reference>
<comment type="catalytic activity">
    <reaction evidence="6 8">
        <text>hydrogencarbonate + H(+) = CO2 + H2O</text>
        <dbReference type="Rhea" id="RHEA:10748"/>
        <dbReference type="ChEBI" id="CHEBI:15377"/>
        <dbReference type="ChEBI" id="CHEBI:15378"/>
        <dbReference type="ChEBI" id="CHEBI:16526"/>
        <dbReference type="ChEBI" id="CHEBI:17544"/>
        <dbReference type="EC" id="4.2.1.1"/>
    </reaction>
</comment>
<dbReference type="PANTHER" id="PTHR11002:SF76">
    <property type="entry name" value="CARBONIC ANHYDRASE"/>
    <property type="match status" value="1"/>
</dbReference>
<dbReference type="FunCoup" id="R7TV57">
    <property type="interactions" value="318"/>
</dbReference>
<accession>R7TV57</accession>
<feature type="binding site" evidence="7">
    <location>
        <position position="108"/>
    </location>
    <ligand>
        <name>Zn(2+)</name>
        <dbReference type="ChEBI" id="CHEBI:29105"/>
    </ligand>
</feature>
<name>R7TV57_CAPTE</name>
<dbReference type="HOGENOM" id="CLU_053879_5_3_1"/>
<comment type="similarity">
    <text evidence="1 8">Belongs to the beta-class carbonic anhydrase family.</text>
</comment>
<organism evidence="9">
    <name type="scientific">Capitella teleta</name>
    <name type="common">Polychaete worm</name>
    <dbReference type="NCBI Taxonomy" id="283909"/>
    <lineage>
        <taxon>Eukaryota</taxon>
        <taxon>Metazoa</taxon>
        <taxon>Spiralia</taxon>
        <taxon>Lophotrochozoa</taxon>
        <taxon>Annelida</taxon>
        <taxon>Polychaeta</taxon>
        <taxon>Sedentaria</taxon>
        <taxon>Scolecida</taxon>
        <taxon>Capitellidae</taxon>
        <taxon>Capitella</taxon>
    </lineage>
</organism>
<evidence type="ECO:0000256" key="1">
    <source>
        <dbReference type="ARBA" id="ARBA00006217"/>
    </source>
</evidence>
<dbReference type="Pfam" id="PF00484">
    <property type="entry name" value="Pro_CA"/>
    <property type="match status" value="1"/>
</dbReference>
<gene>
    <name evidence="9" type="ORF">CAPTEDRAFT_157312</name>
</gene>
<keyword evidence="5 8" id="KW-0456">Lyase</keyword>
<dbReference type="PANTHER" id="PTHR11002">
    <property type="entry name" value="CARBONIC ANHYDRASE"/>
    <property type="match status" value="1"/>
</dbReference>
<dbReference type="SMART" id="SM00947">
    <property type="entry name" value="Pro_CA"/>
    <property type="match status" value="1"/>
</dbReference>
<dbReference type="Gene3D" id="3.40.1050.10">
    <property type="entry name" value="Carbonic anhydrase"/>
    <property type="match status" value="1"/>
</dbReference>
<dbReference type="GO" id="GO:0008270">
    <property type="term" value="F:zinc ion binding"/>
    <property type="evidence" value="ECO:0007669"/>
    <property type="project" value="UniProtKB-UniRule"/>
</dbReference>
<feature type="binding site" evidence="7">
    <location>
        <position position="105"/>
    </location>
    <ligand>
        <name>Zn(2+)</name>
        <dbReference type="ChEBI" id="CHEBI:29105"/>
    </ligand>
</feature>
<evidence type="ECO:0000256" key="6">
    <source>
        <dbReference type="ARBA" id="ARBA00048348"/>
    </source>
</evidence>
<feature type="binding site" evidence="7">
    <location>
        <position position="44"/>
    </location>
    <ligand>
        <name>Zn(2+)</name>
        <dbReference type="ChEBI" id="CHEBI:29105"/>
    </ligand>
</feature>
<dbReference type="EMBL" id="AMQN01010807">
    <property type="status" value="NOT_ANNOTATED_CDS"/>
    <property type="molecule type" value="Genomic_DNA"/>
</dbReference>